<dbReference type="SMART" id="SM00421">
    <property type="entry name" value="HTH_LUXR"/>
    <property type="match status" value="1"/>
</dbReference>
<evidence type="ECO:0000256" key="2">
    <source>
        <dbReference type="ARBA" id="ARBA00023125"/>
    </source>
</evidence>
<feature type="transmembrane region" description="Helical" evidence="4">
    <location>
        <begin position="140"/>
        <end position="159"/>
    </location>
</feature>
<dbReference type="GO" id="GO:0003677">
    <property type="term" value="F:DNA binding"/>
    <property type="evidence" value="ECO:0007669"/>
    <property type="project" value="UniProtKB-KW"/>
</dbReference>
<keyword evidence="4" id="KW-0812">Transmembrane</keyword>
<dbReference type="PANTHER" id="PTHR43214">
    <property type="entry name" value="TWO-COMPONENT RESPONSE REGULATOR"/>
    <property type="match status" value="1"/>
</dbReference>
<dbReference type="InterPro" id="IPR000792">
    <property type="entry name" value="Tscrpt_reg_LuxR_C"/>
</dbReference>
<evidence type="ECO:0000313" key="7">
    <source>
        <dbReference type="Proteomes" id="UP000475582"/>
    </source>
</evidence>
<gene>
    <name evidence="6" type="ORF">GM676_19580</name>
</gene>
<reference evidence="6 7" key="1">
    <citation type="submission" date="2019-11" db="EMBL/GenBank/DDBJ databases">
        <title>Type strains purchased from KCTC, JCM and DSMZ.</title>
        <authorList>
            <person name="Lu H."/>
        </authorList>
    </citation>
    <scope>NUCLEOTIDE SEQUENCE [LARGE SCALE GENOMIC DNA]</scope>
    <source>
        <strain evidence="6 7">KCTC 22382</strain>
    </source>
</reference>
<dbReference type="PRINTS" id="PR00038">
    <property type="entry name" value="HTHLUXR"/>
</dbReference>
<dbReference type="CDD" id="cd06170">
    <property type="entry name" value="LuxR_C_like"/>
    <property type="match status" value="1"/>
</dbReference>
<sequence>MEQDTPWIKGVGSVAALPAARYQSFSNGLLEMGEAMRRAGPQEFLRETLLILRRCIGFDSAWWGEMRAGAPGEAPRNVLHASIGLSPTFAEEWNRAIAAEDDFAHDSIRTLGTVLRASGECDDDSEATPEMVDFVKRHKLHTIMAITVTLPGSGLLFFVCLYRHCPRSAFDDVECMLFQEFIQHMLRNWQYRLADWQATSSAPALDGMAIADMQGRLHYVGAHIGAALARHGDWQGTLLPPALAAALAQLPCSVVVGGSKLVLERMGGLVAVVLAGEGQRARLSPRELSAALLYARGQSYKEIARAMGLTPATVRTYLRNAYASLGVSNKIALATALAHA</sequence>
<dbReference type="GO" id="GO:0006355">
    <property type="term" value="P:regulation of DNA-templated transcription"/>
    <property type="evidence" value="ECO:0007669"/>
    <property type="project" value="InterPro"/>
</dbReference>
<dbReference type="RefSeq" id="WP_155465564.1">
    <property type="nucleotide sequence ID" value="NZ_WNKY01000023.1"/>
</dbReference>
<dbReference type="AlphaFoldDB" id="A0A6L6PL05"/>
<dbReference type="OrthoDB" id="6120865at2"/>
<dbReference type="PROSITE" id="PS50043">
    <property type="entry name" value="HTH_LUXR_2"/>
    <property type="match status" value="1"/>
</dbReference>
<proteinExistence type="predicted"/>
<evidence type="ECO:0000256" key="3">
    <source>
        <dbReference type="ARBA" id="ARBA00023163"/>
    </source>
</evidence>
<organism evidence="6 7">
    <name type="scientific">Duganella radicis</name>
    <dbReference type="NCBI Taxonomy" id="551988"/>
    <lineage>
        <taxon>Bacteria</taxon>
        <taxon>Pseudomonadati</taxon>
        <taxon>Pseudomonadota</taxon>
        <taxon>Betaproteobacteria</taxon>
        <taxon>Burkholderiales</taxon>
        <taxon>Oxalobacteraceae</taxon>
        <taxon>Telluria group</taxon>
        <taxon>Duganella</taxon>
    </lineage>
</organism>
<dbReference type="InterPro" id="IPR039420">
    <property type="entry name" value="WalR-like"/>
</dbReference>
<evidence type="ECO:0000256" key="4">
    <source>
        <dbReference type="SAM" id="Phobius"/>
    </source>
</evidence>
<comment type="caution">
    <text evidence="6">The sequence shown here is derived from an EMBL/GenBank/DDBJ whole genome shotgun (WGS) entry which is preliminary data.</text>
</comment>
<accession>A0A6L6PL05</accession>
<dbReference type="Pfam" id="PF00196">
    <property type="entry name" value="GerE"/>
    <property type="match status" value="1"/>
</dbReference>
<keyword evidence="3" id="KW-0804">Transcription</keyword>
<keyword evidence="2" id="KW-0238">DNA-binding</keyword>
<dbReference type="Gene3D" id="1.10.10.10">
    <property type="entry name" value="Winged helix-like DNA-binding domain superfamily/Winged helix DNA-binding domain"/>
    <property type="match status" value="1"/>
</dbReference>
<dbReference type="Proteomes" id="UP000475582">
    <property type="component" value="Unassembled WGS sequence"/>
</dbReference>
<dbReference type="InterPro" id="IPR036388">
    <property type="entry name" value="WH-like_DNA-bd_sf"/>
</dbReference>
<evidence type="ECO:0000256" key="1">
    <source>
        <dbReference type="ARBA" id="ARBA00023015"/>
    </source>
</evidence>
<evidence type="ECO:0000259" key="5">
    <source>
        <dbReference type="PROSITE" id="PS50043"/>
    </source>
</evidence>
<keyword evidence="4" id="KW-0472">Membrane</keyword>
<dbReference type="SUPFAM" id="SSF46894">
    <property type="entry name" value="C-terminal effector domain of the bipartite response regulators"/>
    <property type="match status" value="1"/>
</dbReference>
<dbReference type="EMBL" id="WNKY01000023">
    <property type="protein sequence ID" value="MTV39770.1"/>
    <property type="molecule type" value="Genomic_DNA"/>
</dbReference>
<keyword evidence="1" id="KW-0805">Transcription regulation</keyword>
<evidence type="ECO:0000313" key="6">
    <source>
        <dbReference type="EMBL" id="MTV39770.1"/>
    </source>
</evidence>
<protein>
    <submittedName>
        <fullName evidence="6">LuxR family transcriptional regulator</fullName>
    </submittedName>
</protein>
<keyword evidence="4" id="KW-1133">Transmembrane helix</keyword>
<dbReference type="PANTHER" id="PTHR43214:SF41">
    <property type="entry name" value="NITRATE_NITRITE RESPONSE REGULATOR PROTEIN NARP"/>
    <property type="match status" value="1"/>
</dbReference>
<keyword evidence="7" id="KW-1185">Reference proteome</keyword>
<dbReference type="InterPro" id="IPR016032">
    <property type="entry name" value="Sig_transdc_resp-reg_C-effctor"/>
</dbReference>
<name>A0A6L6PL05_9BURK</name>
<feature type="domain" description="HTH luxR-type" evidence="5">
    <location>
        <begin position="276"/>
        <end position="340"/>
    </location>
</feature>